<dbReference type="OrthoDB" id="8770139at2"/>
<evidence type="ECO:0000313" key="2">
    <source>
        <dbReference type="Proteomes" id="UP000294555"/>
    </source>
</evidence>
<comment type="caution">
    <text evidence="1">The sequence shown here is derived from an EMBL/GenBank/DDBJ whole genome shotgun (WGS) entry which is preliminary data.</text>
</comment>
<proteinExistence type="predicted"/>
<evidence type="ECO:0008006" key="3">
    <source>
        <dbReference type="Google" id="ProtNLM"/>
    </source>
</evidence>
<gene>
    <name evidence="1" type="ORF">EZJ58_3583</name>
</gene>
<dbReference type="InterPro" id="IPR023696">
    <property type="entry name" value="Ureohydrolase_dom_sf"/>
</dbReference>
<accession>A0A4R1ND99</accession>
<dbReference type="RefSeq" id="WP_132924107.1">
    <property type="nucleotide sequence ID" value="NZ_SJOI01000001.1"/>
</dbReference>
<dbReference type="Proteomes" id="UP000294555">
    <property type="component" value="Unassembled WGS sequence"/>
</dbReference>
<organism evidence="1 2">
    <name type="scientific">Sodalis ligni</name>
    <dbReference type="NCBI Taxonomy" id="2697027"/>
    <lineage>
        <taxon>Bacteria</taxon>
        <taxon>Pseudomonadati</taxon>
        <taxon>Pseudomonadota</taxon>
        <taxon>Gammaproteobacteria</taxon>
        <taxon>Enterobacterales</taxon>
        <taxon>Bruguierivoracaceae</taxon>
        <taxon>Sodalis</taxon>
    </lineage>
</organism>
<name>A0A4R1ND99_9GAMM</name>
<reference evidence="1 2" key="1">
    <citation type="submission" date="2019-02" db="EMBL/GenBank/DDBJ databases">
        <title>Investigation of anaerobic lignin degradation for improved lignocellulosic biofuels.</title>
        <authorList>
            <person name="Deangelis K."/>
        </authorList>
    </citation>
    <scope>NUCLEOTIDE SEQUENCE [LARGE SCALE GENOMIC DNA]</scope>
    <source>
        <strain evidence="1 2">159R</strain>
    </source>
</reference>
<keyword evidence="2" id="KW-1185">Reference proteome</keyword>
<protein>
    <recommendedName>
        <fullName evidence="3">Arginase family protein</fullName>
    </recommendedName>
</protein>
<dbReference type="SUPFAM" id="SSF52768">
    <property type="entry name" value="Arginase/deacetylase"/>
    <property type="match status" value="1"/>
</dbReference>
<dbReference type="Gene3D" id="3.40.800.10">
    <property type="entry name" value="Ureohydrolase domain"/>
    <property type="match status" value="1"/>
</dbReference>
<dbReference type="EMBL" id="SJOI01000001">
    <property type="protein sequence ID" value="TCL05402.1"/>
    <property type="molecule type" value="Genomic_DNA"/>
</dbReference>
<dbReference type="AlphaFoldDB" id="A0A4R1ND99"/>
<sequence>MTQSRPPLILNFDDSVTLENIDSAVHIPLQDWQESIRFGCRWPRFQQLVAALEPQLAVDYGCVFTGSGDYHHLTHLLLQRQVKQPPFQLVICDNHPDNMRYPFGIHCGSWVYWASLLPQVEHIHVLGIGSSDIALGHAWENHWRPLMRKKLSYWNINVDTGWLNWLGAKDSSRRYNDADGLMTDFLSRFRSGSWQSVYLSIDKDVLSPQVVNTNWDQGSFQERHLNELIDACRGRLIGADITGEVSVYRYLSRFKRWLSAADGQQEPSIAEALAWQQRQNQLNQRLLERINGCWN</sequence>
<evidence type="ECO:0000313" key="1">
    <source>
        <dbReference type="EMBL" id="TCL05402.1"/>
    </source>
</evidence>